<sequence>MQDTNATAAPPTAPMELDRKLSLLEALELDELDLDLKLRLGDDTETTPSSETTTLSERQSSITSPRSSICSSNTSNTSARGSTTAPKPTKRVRFEESVSCSFFEENLEHLARPPLQKRPSFVQRSWERMKTRNGSVESDISIPATSTRNPYYTITRRSSSSDLTAATTTTTTTTKRPALAPKSLSYTIQQPLRESAGRKYDEAQTIAYYRTKPTTTKGDWDDLLGPTKTRTVAV</sequence>
<name>A0A139I128_9PEZI</name>
<organism evidence="2 3">
    <name type="scientific">Pseudocercospora musae</name>
    <dbReference type="NCBI Taxonomy" id="113226"/>
    <lineage>
        <taxon>Eukaryota</taxon>
        <taxon>Fungi</taxon>
        <taxon>Dikarya</taxon>
        <taxon>Ascomycota</taxon>
        <taxon>Pezizomycotina</taxon>
        <taxon>Dothideomycetes</taxon>
        <taxon>Dothideomycetidae</taxon>
        <taxon>Mycosphaerellales</taxon>
        <taxon>Mycosphaerellaceae</taxon>
        <taxon>Pseudocercospora</taxon>
    </lineage>
</organism>
<feature type="compositionally biased region" description="Low complexity" evidence="1">
    <location>
        <begin position="164"/>
        <end position="174"/>
    </location>
</feature>
<evidence type="ECO:0000313" key="2">
    <source>
        <dbReference type="EMBL" id="KXT08418.1"/>
    </source>
</evidence>
<dbReference type="OrthoDB" id="5405126at2759"/>
<reference evidence="2 3" key="1">
    <citation type="submission" date="2015-07" db="EMBL/GenBank/DDBJ databases">
        <title>Comparative genomics of the Sigatoka disease complex on banana suggests a link between parallel evolutionary changes in Pseudocercospora fijiensis and Pseudocercospora eumusae and increased virulence on the banana host.</title>
        <authorList>
            <person name="Chang T.-C."/>
            <person name="Salvucci A."/>
            <person name="Crous P.W."/>
            <person name="Stergiopoulos I."/>
        </authorList>
    </citation>
    <scope>NUCLEOTIDE SEQUENCE [LARGE SCALE GENOMIC DNA]</scope>
    <source>
        <strain evidence="2 3">CBS 116634</strain>
    </source>
</reference>
<comment type="caution">
    <text evidence="2">The sequence shown here is derived from an EMBL/GenBank/DDBJ whole genome shotgun (WGS) entry which is preliminary data.</text>
</comment>
<proteinExistence type="predicted"/>
<dbReference type="EMBL" id="LFZO01000449">
    <property type="protein sequence ID" value="KXT08418.1"/>
    <property type="molecule type" value="Genomic_DNA"/>
</dbReference>
<feature type="compositionally biased region" description="Low complexity" evidence="1">
    <location>
        <begin position="46"/>
        <end position="78"/>
    </location>
</feature>
<evidence type="ECO:0000256" key="1">
    <source>
        <dbReference type="SAM" id="MobiDB-lite"/>
    </source>
</evidence>
<keyword evidence="3" id="KW-1185">Reference proteome</keyword>
<dbReference type="Proteomes" id="UP000073492">
    <property type="component" value="Unassembled WGS sequence"/>
</dbReference>
<accession>A0A139I128</accession>
<dbReference type="AlphaFoldDB" id="A0A139I128"/>
<feature type="region of interest" description="Disordered" evidence="1">
    <location>
        <begin position="38"/>
        <end position="91"/>
    </location>
</feature>
<evidence type="ECO:0000313" key="3">
    <source>
        <dbReference type="Proteomes" id="UP000073492"/>
    </source>
</evidence>
<protein>
    <submittedName>
        <fullName evidence="2">Uncharacterized protein</fullName>
    </submittedName>
</protein>
<gene>
    <name evidence="2" type="ORF">AC579_6523</name>
</gene>
<feature type="region of interest" description="Disordered" evidence="1">
    <location>
        <begin position="159"/>
        <end position="180"/>
    </location>
</feature>